<feature type="domain" description="C2H2-type" evidence="2">
    <location>
        <begin position="186"/>
        <end position="210"/>
    </location>
</feature>
<dbReference type="AlphaFoldDB" id="A0A3P7JQ26"/>
<keyword evidence="1" id="KW-0812">Transmembrane</keyword>
<evidence type="ECO:0000313" key="4">
    <source>
        <dbReference type="Proteomes" id="UP000267027"/>
    </source>
</evidence>
<gene>
    <name evidence="3" type="ORF">ACOC_LOCUS8653</name>
</gene>
<accession>A0A3P7JQ26</accession>
<dbReference type="STRING" id="334426.A0A3P7JQ26"/>
<name>A0A3P7JQ26_ANGCS</name>
<dbReference type="SMART" id="SM00355">
    <property type="entry name" value="ZnF_C2H2"/>
    <property type="match status" value="3"/>
</dbReference>
<dbReference type="Proteomes" id="UP000267027">
    <property type="component" value="Unassembled WGS sequence"/>
</dbReference>
<dbReference type="Gene3D" id="3.30.160.60">
    <property type="entry name" value="Classic Zinc Finger"/>
    <property type="match status" value="1"/>
</dbReference>
<evidence type="ECO:0000313" key="3">
    <source>
        <dbReference type="EMBL" id="VDM60238.1"/>
    </source>
</evidence>
<evidence type="ECO:0000259" key="2">
    <source>
        <dbReference type="SMART" id="SM00355"/>
    </source>
</evidence>
<keyword evidence="1" id="KW-1133">Transmembrane helix</keyword>
<feature type="domain" description="C2H2-type" evidence="2">
    <location>
        <begin position="156"/>
        <end position="180"/>
    </location>
</feature>
<dbReference type="InterPro" id="IPR013087">
    <property type="entry name" value="Znf_C2H2_type"/>
</dbReference>
<proteinExistence type="predicted"/>
<dbReference type="EMBL" id="UYYA01004183">
    <property type="protein sequence ID" value="VDM60238.1"/>
    <property type="molecule type" value="Genomic_DNA"/>
</dbReference>
<protein>
    <recommendedName>
        <fullName evidence="2">C2H2-type domain-containing protein</fullName>
    </recommendedName>
</protein>
<feature type="transmembrane region" description="Helical" evidence="1">
    <location>
        <begin position="25"/>
        <end position="47"/>
    </location>
</feature>
<dbReference type="OrthoDB" id="5773536at2759"/>
<keyword evidence="4" id="KW-1185">Reference proteome</keyword>
<reference evidence="3 4" key="1">
    <citation type="submission" date="2018-11" db="EMBL/GenBank/DDBJ databases">
        <authorList>
            <consortium name="Pathogen Informatics"/>
        </authorList>
    </citation>
    <scope>NUCLEOTIDE SEQUENCE [LARGE SCALE GENOMIC DNA]</scope>
    <source>
        <strain evidence="3 4">Costa Rica</strain>
    </source>
</reference>
<evidence type="ECO:0000256" key="1">
    <source>
        <dbReference type="SAM" id="Phobius"/>
    </source>
</evidence>
<feature type="domain" description="C2H2-type" evidence="2">
    <location>
        <begin position="47"/>
        <end position="71"/>
    </location>
</feature>
<organism evidence="3 4">
    <name type="scientific">Angiostrongylus costaricensis</name>
    <name type="common">Nematode worm</name>
    <dbReference type="NCBI Taxonomy" id="334426"/>
    <lineage>
        <taxon>Eukaryota</taxon>
        <taxon>Metazoa</taxon>
        <taxon>Ecdysozoa</taxon>
        <taxon>Nematoda</taxon>
        <taxon>Chromadorea</taxon>
        <taxon>Rhabditida</taxon>
        <taxon>Rhabditina</taxon>
        <taxon>Rhabditomorpha</taxon>
        <taxon>Strongyloidea</taxon>
        <taxon>Metastrongylidae</taxon>
        <taxon>Angiostrongylus</taxon>
    </lineage>
</organism>
<sequence>MQQFSQAFPFILSVKGRHCVTNETYLINIILFYFVTCFSILDHLIWFRCERCRFAKFPTEYALISHCKNDHELKEFFVSYCSYRLRRFLSVPIFFILPLSLTVEPAVSSSEHVGVMQSSSGSSAISYVVSSDECCVCSAFNNECKPSSPFQPKDAVICQICGLKVSNQRSSLVYHANTKHIKLNLYQCAVCQKTWQTIAKSDVLKHVKVHHTYYRRSTTLRMFTARCFPPKPSPLACEPSA</sequence>
<keyword evidence="1" id="KW-0472">Membrane</keyword>